<feature type="domain" description="DUF112" evidence="2">
    <location>
        <begin position="1"/>
        <end position="108"/>
    </location>
</feature>
<keyword evidence="1" id="KW-0812">Transmembrane</keyword>
<dbReference type="Proteomes" id="UP000289555">
    <property type="component" value="Chromosome"/>
</dbReference>
<organism evidence="3 4">
    <name type="scientific">Vreelandella olivaria</name>
    <dbReference type="NCBI Taxonomy" id="390919"/>
    <lineage>
        <taxon>Bacteria</taxon>
        <taxon>Pseudomonadati</taxon>
        <taxon>Pseudomonadota</taxon>
        <taxon>Gammaproteobacteria</taxon>
        <taxon>Oceanospirillales</taxon>
        <taxon>Halomonadaceae</taxon>
        <taxon>Vreelandella</taxon>
    </lineage>
</organism>
<proteinExistence type="predicted"/>
<reference evidence="4" key="1">
    <citation type="journal article" date="2019" name="Microbiol. Resour. Announc.">
        <title>Complete Genome Sequence of Halomonas olivaria, a Moderately Halophilic Bacterium Isolated from Olive Processing Effluents, Obtained by Nanopore Sequencing.</title>
        <authorList>
            <person name="Nagata S."/>
            <person name="Ii K.M."/>
            <person name="Tsukimi T."/>
            <person name="Miura M.C."/>
            <person name="Galipon J."/>
            <person name="Arakawa K."/>
        </authorList>
    </citation>
    <scope>NUCLEOTIDE SEQUENCE [LARGE SCALE GENOMIC DNA]</scope>
    <source>
        <strain evidence="4">TYRC17</strain>
    </source>
</reference>
<dbReference type="EMBL" id="AP019416">
    <property type="protein sequence ID" value="BBI49104.1"/>
    <property type="molecule type" value="Genomic_DNA"/>
</dbReference>
<gene>
    <name evidence="3" type="ORF">HORIV_15250</name>
</gene>
<feature type="transmembrane region" description="Helical" evidence="1">
    <location>
        <begin position="82"/>
        <end position="104"/>
    </location>
</feature>
<evidence type="ECO:0000313" key="3">
    <source>
        <dbReference type="EMBL" id="BBI49104.1"/>
    </source>
</evidence>
<dbReference type="Pfam" id="PF01970">
    <property type="entry name" value="TctA"/>
    <property type="match status" value="1"/>
</dbReference>
<evidence type="ECO:0000259" key="2">
    <source>
        <dbReference type="Pfam" id="PF01970"/>
    </source>
</evidence>
<keyword evidence="1" id="KW-1133">Transmembrane helix</keyword>
<keyword evidence="1" id="KW-0472">Membrane</keyword>
<dbReference type="InterPro" id="IPR002823">
    <property type="entry name" value="DUF112_TM"/>
</dbReference>
<dbReference type="PANTHER" id="PTHR35342:SF5">
    <property type="entry name" value="TRICARBOXYLIC TRANSPORT PROTEIN"/>
    <property type="match status" value="1"/>
</dbReference>
<evidence type="ECO:0000313" key="4">
    <source>
        <dbReference type="Proteomes" id="UP000289555"/>
    </source>
</evidence>
<sequence>MIGGSIGALLLMAFMPIAGELALLIRTPGKFSLVLFALVVIIIVDKGAIAKGIVATSLGIMLATVGIDVLQPIPRFEFGTELLVEGIGLMPVVIGAFAVSELLVQAQNWNLSLEYFEAGERLKNSSARFYSPLV</sequence>
<evidence type="ECO:0000256" key="1">
    <source>
        <dbReference type="SAM" id="Phobius"/>
    </source>
</evidence>
<accession>A0ABM7GEZ9</accession>
<keyword evidence="4" id="KW-1185">Reference proteome</keyword>
<feature type="transmembrane region" description="Helical" evidence="1">
    <location>
        <begin position="6"/>
        <end position="25"/>
    </location>
</feature>
<protein>
    <recommendedName>
        <fullName evidence="2">DUF112 domain-containing protein</fullName>
    </recommendedName>
</protein>
<dbReference type="PANTHER" id="PTHR35342">
    <property type="entry name" value="TRICARBOXYLIC TRANSPORT PROTEIN"/>
    <property type="match status" value="1"/>
</dbReference>
<feature type="transmembrane region" description="Helical" evidence="1">
    <location>
        <begin position="32"/>
        <end position="62"/>
    </location>
</feature>
<name>A0ABM7GEZ9_9GAMM</name>